<dbReference type="EMBL" id="JAUIRO010000001">
    <property type="protein sequence ID" value="KAK0734937.1"/>
    <property type="molecule type" value="Genomic_DNA"/>
</dbReference>
<sequence length="1141" mass="127966">MYDHRLRHNPFSSPPSSTGSHDTVSTTDEELTRNLSTFSFTPDGEGTRKFSDDQSLPKRNTARSGRFGPRQTTVLNTSAIARAFPEWSGLVGKDTFTFSQSINTAALALTTPAIVIDEGKENVPPPAEHTQDNTFEDGLDLKKRRRHTADMQPRVENESDCSTVLSRTPNRPAIGSRRSRFSSAHNDALVSSPEPPKRSLQEIVSKIRTEKQTTRSQGSYRDMTVKQSPPRDVMHLQPPTITADKSGISPTGRSFFLPAFRHLPDWTSGTLKFSTMRNGVPLFVKQGKPGVQLGKPEDHGAVNGVDIPEEDELIFVSMDKLQEEVRELHDHDAMLQREAEKLQREVNQLQSELKTFKLRKRSDSAIGSSDSDGSFNKRGEALNQELEDHIAQLQDRLDHASRQVGVHDIHSSALAAERDEALHQAAVARERAQKLQSELEGTQKDLESTLQFRHEKEALERENATLTAANKNLKQQHDTALQNNKNITARYDELRREFATLHKELAAARDELASVRKLYEAAKEDKRLIAQDHASMERNNDTYFKENKRLQAQVSARDLHIADLKKGISSRDKMIDNIQGLTTDTAIIELNSKLEAEIERLKTLLQQQTGGLQEQEGSISAKEGRIRVLKEQNLELAAEKEKLIEENQRLRDEYEEMRGQWIDDRHKVIRLNQLITKNNTEYLRTLNDNTEDCVRLEEEFKQKEATLRLKLDRREAAIQKVKQLTNRITEITERDILGKPTKVTRIVEPEDATGGRYAASDLTGKSSAGNVEDDPELHLTQGSDFVSIMDGEIVKLKQTYRELQNQPQDDTERSRSDGSIPAPGAAGGTQPKGQPAGILKKSSQFALDEDTGRFSVKSALSIVSHHTDLSEHTGLTAQSHRSAKSMSNVLGKATRPESRLRRNSDTTHGGLEPTMTGQNMTSAFFVPDITLHSDKQSTVRQEIPTLSKEARRVLDGICKHKSDNCNLCLRIAAYGEKHSTTTTTKVVLVTIDDVKKGKKTVCVGKPVPVSDRMPEADGKNDEPTIRPATSPGEALAILIKETRDEIEHLQMELKRLNDSYFSLDKSLGQRERRRTMAEIQRLQAEVEMKSGQLYRLYDVLEGQKQAGQLMADDELDVTVLSNLVRVDATGESRDGSWNGFD</sequence>
<feature type="coiled-coil region" evidence="4">
    <location>
        <begin position="686"/>
        <end position="734"/>
    </location>
</feature>
<dbReference type="Proteomes" id="UP001172101">
    <property type="component" value="Unassembled WGS sequence"/>
</dbReference>
<organism evidence="8 9">
    <name type="scientific">Lasiosphaeria miniovina</name>
    <dbReference type="NCBI Taxonomy" id="1954250"/>
    <lineage>
        <taxon>Eukaryota</taxon>
        <taxon>Fungi</taxon>
        <taxon>Dikarya</taxon>
        <taxon>Ascomycota</taxon>
        <taxon>Pezizomycotina</taxon>
        <taxon>Sordariomycetes</taxon>
        <taxon>Sordariomycetidae</taxon>
        <taxon>Sordariales</taxon>
        <taxon>Lasiosphaeriaceae</taxon>
        <taxon>Lasiosphaeria</taxon>
    </lineage>
</organism>
<evidence type="ECO:0000259" key="7">
    <source>
        <dbReference type="Pfam" id="PF14197"/>
    </source>
</evidence>
<dbReference type="GO" id="GO:0005815">
    <property type="term" value="C:microtubule organizing center"/>
    <property type="evidence" value="ECO:0007669"/>
    <property type="project" value="UniProtKB-SubCell"/>
</dbReference>
<feature type="region of interest" description="Disordered" evidence="5">
    <location>
        <begin position="1"/>
        <end position="68"/>
    </location>
</feature>
<evidence type="ECO:0000256" key="2">
    <source>
        <dbReference type="ARBA" id="ARBA00022490"/>
    </source>
</evidence>
<name>A0AA40BIN9_9PEZI</name>
<dbReference type="PANTHER" id="PTHR19336:SF9">
    <property type="entry name" value="SPINDLE POLE BODY PROTEIN PPC89"/>
    <property type="match status" value="1"/>
</dbReference>
<feature type="coiled-coil region" evidence="4">
    <location>
        <begin position="587"/>
        <end position="660"/>
    </location>
</feature>
<evidence type="ECO:0000256" key="5">
    <source>
        <dbReference type="SAM" id="MobiDB-lite"/>
    </source>
</evidence>
<comment type="caution">
    <text evidence="8">The sequence shown here is derived from an EMBL/GenBank/DDBJ whole genome shotgun (WGS) entry which is preliminary data.</text>
</comment>
<evidence type="ECO:0000313" key="9">
    <source>
        <dbReference type="Proteomes" id="UP001172101"/>
    </source>
</evidence>
<feature type="region of interest" description="Disordered" evidence="5">
    <location>
        <begin position="802"/>
        <end position="837"/>
    </location>
</feature>
<feature type="domain" description="PPC89 centrosome localisation" evidence="7">
    <location>
        <begin position="386"/>
        <end position="451"/>
    </location>
</feature>
<feature type="compositionally biased region" description="Basic and acidic residues" evidence="5">
    <location>
        <begin position="1012"/>
        <end position="1024"/>
    </location>
</feature>
<evidence type="ECO:0000256" key="4">
    <source>
        <dbReference type="SAM" id="Coils"/>
    </source>
</evidence>
<feature type="region of interest" description="Disordered" evidence="5">
    <location>
        <begin position="1005"/>
        <end position="1029"/>
    </location>
</feature>
<dbReference type="AlphaFoldDB" id="A0AA40BIN9"/>
<keyword evidence="4" id="KW-0175">Coiled coil</keyword>
<dbReference type="RefSeq" id="XP_060303814.1">
    <property type="nucleotide sequence ID" value="XM_060447590.1"/>
</dbReference>
<evidence type="ECO:0000256" key="3">
    <source>
        <dbReference type="ARBA" id="ARBA00023212"/>
    </source>
</evidence>
<keyword evidence="3" id="KW-0206">Cytoskeleton</keyword>
<dbReference type="InterPro" id="IPR051756">
    <property type="entry name" value="Centrosomal_MT-associated"/>
</dbReference>
<dbReference type="InterPro" id="IPR025925">
    <property type="entry name" value="PPC89_CLD"/>
</dbReference>
<dbReference type="Pfam" id="PF06657">
    <property type="entry name" value="Cep57_MT_bd"/>
    <property type="match status" value="1"/>
</dbReference>
<dbReference type="GO" id="GO:0008017">
    <property type="term" value="F:microtubule binding"/>
    <property type="evidence" value="ECO:0007669"/>
    <property type="project" value="InterPro"/>
</dbReference>
<proteinExistence type="predicted"/>
<keyword evidence="2" id="KW-0963">Cytoplasm</keyword>
<dbReference type="PANTHER" id="PTHR19336">
    <property type="entry name" value="UNCHARACTERIZED DUF1167"/>
    <property type="match status" value="1"/>
</dbReference>
<feature type="region of interest" description="Disordered" evidence="5">
    <location>
        <begin position="744"/>
        <end position="783"/>
    </location>
</feature>
<feature type="coiled-coil region" evidence="4">
    <location>
        <begin position="318"/>
        <end position="553"/>
    </location>
</feature>
<feature type="region of interest" description="Disordered" evidence="5">
    <location>
        <begin position="210"/>
        <end position="247"/>
    </location>
</feature>
<dbReference type="InterPro" id="IPR024957">
    <property type="entry name" value="Cep57_MT-bd_dom"/>
</dbReference>
<evidence type="ECO:0008006" key="10">
    <source>
        <dbReference type="Google" id="ProtNLM"/>
    </source>
</evidence>
<evidence type="ECO:0000256" key="1">
    <source>
        <dbReference type="ARBA" id="ARBA00004267"/>
    </source>
</evidence>
<accession>A0AA40BIN9</accession>
<feature type="compositionally biased region" description="Basic and acidic residues" evidence="5">
    <location>
        <begin position="894"/>
        <end position="905"/>
    </location>
</feature>
<protein>
    <recommendedName>
        <fullName evidence="10">Rhoptry protein</fullName>
    </recommendedName>
</protein>
<feature type="compositionally biased region" description="Basic and acidic residues" evidence="5">
    <location>
        <begin position="45"/>
        <end position="56"/>
    </location>
</feature>
<comment type="subcellular location">
    <subcellularLocation>
        <location evidence="1">Cytoplasm</location>
        <location evidence="1">Cytoskeleton</location>
        <location evidence="1">Microtubule organizing center</location>
    </subcellularLocation>
</comment>
<dbReference type="GeneID" id="85330860"/>
<keyword evidence="9" id="KW-1185">Reference proteome</keyword>
<feature type="region of interest" description="Disordered" evidence="5">
    <location>
        <begin position="148"/>
        <end position="198"/>
    </location>
</feature>
<evidence type="ECO:0000313" key="8">
    <source>
        <dbReference type="EMBL" id="KAK0734937.1"/>
    </source>
</evidence>
<feature type="compositionally biased region" description="Polar residues" evidence="5">
    <location>
        <begin position="10"/>
        <end position="26"/>
    </location>
</feature>
<feature type="compositionally biased region" description="Polar residues" evidence="5">
    <location>
        <begin position="160"/>
        <end position="169"/>
    </location>
</feature>
<feature type="domain" description="Cep57 centrosome microtubule-binding" evidence="6">
    <location>
        <begin position="1023"/>
        <end position="1099"/>
    </location>
</feature>
<feature type="compositionally biased region" description="Polar residues" evidence="5">
    <location>
        <begin position="873"/>
        <end position="888"/>
    </location>
</feature>
<dbReference type="Pfam" id="PF14197">
    <property type="entry name" value="Cep57_CLD_2"/>
    <property type="match status" value="1"/>
</dbReference>
<feature type="region of interest" description="Disordered" evidence="5">
    <location>
        <begin position="871"/>
        <end position="918"/>
    </location>
</feature>
<evidence type="ECO:0000259" key="6">
    <source>
        <dbReference type="Pfam" id="PF06657"/>
    </source>
</evidence>
<reference evidence="8" key="1">
    <citation type="submission" date="2023-06" db="EMBL/GenBank/DDBJ databases">
        <title>Genome-scale phylogeny and comparative genomics of the fungal order Sordariales.</title>
        <authorList>
            <consortium name="Lawrence Berkeley National Laboratory"/>
            <person name="Hensen N."/>
            <person name="Bonometti L."/>
            <person name="Westerberg I."/>
            <person name="Brannstrom I.O."/>
            <person name="Guillou S."/>
            <person name="Cros-Aarteil S."/>
            <person name="Calhoun S."/>
            <person name="Haridas S."/>
            <person name="Kuo A."/>
            <person name="Mondo S."/>
            <person name="Pangilinan J."/>
            <person name="Riley R."/>
            <person name="LaButti K."/>
            <person name="Andreopoulos B."/>
            <person name="Lipzen A."/>
            <person name="Chen C."/>
            <person name="Yanf M."/>
            <person name="Daum C."/>
            <person name="Ng V."/>
            <person name="Clum A."/>
            <person name="Steindorff A."/>
            <person name="Ohm R."/>
            <person name="Martin F."/>
            <person name="Silar P."/>
            <person name="Natvig D."/>
            <person name="Lalanne C."/>
            <person name="Gautier V."/>
            <person name="Ament-velasquez S.L."/>
            <person name="Kruys A."/>
            <person name="Hutchinson M.I."/>
            <person name="Powell A.J."/>
            <person name="Barry K."/>
            <person name="Miller A.N."/>
            <person name="Grigoriev I.V."/>
            <person name="Debuchy R."/>
            <person name="Gladieux P."/>
            <person name="Thoren M.H."/>
            <person name="Johannesson H."/>
        </authorList>
    </citation>
    <scope>NUCLEOTIDE SEQUENCE</scope>
    <source>
        <strain evidence="8">SMH2392-1A</strain>
    </source>
</reference>
<gene>
    <name evidence="8" type="ORF">B0T26DRAFT_845527</name>
</gene>